<evidence type="ECO:0000259" key="1">
    <source>
        <dbReference type="Pfam" id="PF00561"/>
    </source>
</evidence>
<gene>
    <name evidence="2" type="ORF">CT19425_80217</name>
</gene>
<dbReference type="InterPro" id="IPR050471">
    <property type="entry name" value="AB_hydrolase"/>
</dbReference>
<accession>A0A375GX75</accession>
<dbReference type="Proteomes" id="UP000255505">
    <property type="component" value="Chromosome I"/>
</dbReference>
<evidence type="ECO:0000313" key="2">
    <source>
        <dbReference type="EMBL" id="SPK72839.1"/>
    </source>
</evidence>
<dbReference type="PANTHER" id="PTHR43433:SF5">
    <property type="entry name" value="AB HYDROLASE-1 DOMAIN-CONTAINING PROTEIN"/>
    <property type="match status" value="1"/>
</dbReference>
<protein>
    <submittedName>
        <fullName evidence="2">Lactone esterase</fullName>
    </submittedName>
</protein>
<evidence type="ECO:0000313" key="3">
    <source>
        <dbReference type="Proteomes" id="UP000255505"/>
    </source>
</evidence>
<dbReference type="PRINTS" id="PR00111">
    <property type="entry name" value="ABHYDROLASE"/>
</dbReference>
<feature type="domain" description="AB hydrolase-1" evidence="1">
    <location>
        <begin position="63"/>
        <end position="300"/>
    </location>
</feature>
<dbReference type="AlphaFoldDB" id="A0A375GX75"/>
<reference evidence="2 3" key="1">
    <citation type="submission" date="2018-01" db="EMBL/GenBank/DDBJ databases">
        <authorList>
            <person name="Gaut B.S."/>
            <person name="Morton B.R."/>
            <person name="Clegg M.T."/>
            <person name="Duvall M.R."/>
        </authorList>
    </citation>
    <scope>NUCLEOTIDE SEQUENCE [LARGE SCALE GENOMIC DNA]</scope>
    <source>
        <strain evidence="2">Cupriavidus taiwanensis LMG 19425</strain>
    </source>
</reference>
<sequence>MTVVLIVLAFLAVLLALLLLSGIALWLYTRRTARRIEAAMPPPGRFVDVAGARLHVVERGQGPALLLVHGLSGQLENFGYGMIAPLAESFRVIAVDRPGAGHSTRTPGSAADLPAQADALAALCDRLDLERPLVVGHSLGGAIALALAIRHPERVGGLALIAPLTHPPRSISPVFRAMTVPRAWQRRLLAWTLVVPLSIRHRAEVMDIVFGPDPVPDDFPTRGGGLLALRPRHFLAASEDLLGAAQSLPALLRHYGTVRVPVSVLYGRDDRILDFAEHGEALVRKLPGATLTLVSGGHMLPVTAIETSVDFVRAAAARMRASAPQPPQFA</sequence>
<dbReference type="Gene3D" id="3.40.50.1820">
    <property type="entry name" value="alpha/beta hydrolase"/>
    <property type="match status" value="1"/>
</dbReference>
<dbReference type="RefSeq" id="WP_373424194.1">
    <property type="nucleotide sequence ID" value="NZ_JAYMSA010000001.1"/>
</dbReference>
<dbReference type="SUPFAM" id="SSF53474">
    <property type="entry name" value="alpha/beta-Hydrolases"/>
    <property type="match status" value="1"/>
</dbReference>
<dbReference type="EMBL" id="LT991976">
    <property type="protein sequence ID" value="SPK72839.1"/>
    <property type="molecule type" value="Genomic_DNA"/>
</dbReference>
<dbReference type="InterPro" id="IPR000073">
    <property type="entry name" value="AB_hydrolase_1"/>
</dbReference>
<dbReference type="PANTHER" id="PTHR43433">
    <property type="entry name" value="HYDROLASE, ALPHA/BETA FOLD FAMILY PROTEIN"/>
    <property type="match status" value="1"/>
</dbReference>
<name>A0A375GX75_9BURK</name>
<dbReference type="Pfam" id="PF00561">
    <property type="entry name" value="Abhydrolase_1"/>
    <property type="match status" value="1"/>
</dbReference>
<organism evidence="2 3">
    <name type="scientific">Cupriavidus taiwanensis</name>
    <dbReference type="NCBI Taxonomy" id="164546"/>
    <lineage>
        <taxon>Bacteria</taxon>
        <taxon>Pseudomonadati</taxon>
        <taxon>Pseudomonadota</taxon>
        <taxon>Betaproteobacteria</taxon>
        <taxon>Burkholderiales</taxon>
        <taxon>Burkholderiaceae</taxon>
        <taxon>Cupriavidus</taxon>
    </lineage>
</organism>
<proteinExistence type="predicted"/>
<dbReference type="InterPro" id="IPR029058">
    <property type="entry name" value="AB_hydrolase_fold"/>
</dbReference>